<feature type="domain" description="C2H2-type" evidence="9">
    <location>
        <begin position="350"/>
        <end position="373"/>
    </location>
</feature>
<organism evidence="10 11">
    <name type="scientific">Polypedilum vanderplanki</name>
    <name type="common">Sleeping chironomid midge</name>
    <dbReference type="NCBI Taxonomy" id="319348"/>
    <lineage>
        <taxon>Eukaryota</taxon>
        <taxon>Metazoa</taxon>
        <taxon>Ecdysozoa</taxon>
        <taxon>Arthropoda</taxon>
        <taxon>Hexapoda</taxon>
        <taxon>Insecta</taxon>
        <taxon>Pterygota</taxon>
        <taxon>Neoptera</taxon>
        <taxon>Endopterygota</taxon>
        <taxon>Diptera</taxon>
        <taxon>Nematocera</taxon>
        <taxon>Chironomoidea</taxon>
        <taxon>Chironomidae</taxon>
        <taxon>Chironominae</taxon>
        <taxon>Polypedilum</taxon>
        <taxon>Polypedilum</taxon>
    </lineage>
</organism>
<name>A0A9J6BVD0_POLVA</name>
<keyword evidence="11" id="KW-1185">Reference proteome</keyword>
<gene>
    <name evidence="10" type="ORF">PVAND_003294</name>
</gene>
<protein>
    <recommendedName>
        <fullName evidence="9">C2H2-type domain-containing protein</fullName>
    </recommendedName>
</protein>
<keyword evidence="3 8" id="KW-0863">Zinc-finger</keyword>
<comment type="subcellular location">
    <subcellularLocation>
        <location evidence="1">Nucleus</location>
    </subcellularLocation>
</comment>
<comment type="caution">
    <text evidence="10">The sequence shown here is derived from an EMBL/GenBank/DDBJ whole genome shotgun (WGS) entry which is preliminary data.</text>
</comment>
<dbReference type="SMART" id="SM00355">
    <property type="entry name" value="ZnF_C2H2"/>
    <property type="match status" value="8"/>
</dbReference>
<dbReference type="PANTHER" id="PTHR46179">
    <property type="entry name" value="ZINC FINGER PROTEIN"/>
    <property type="match status" value="1"/>
</dbReference>
<evidence type="ECO:0000256" key="7">
    <source>
        <dbReference type="ARBA" id="ARBA00023242"/>
    </source>
</evidence>
<dbReference type="InterPro" id="IPR036236">
    <property type="entry name" value="Znf_C2H2_sf"/>
</dbReference>
<keyword evidence="2" id="KW-0479">Metal-binding</keyword>
<feature type="domain" description="C2H2-type" evidence="9">
    <location>
        <begin position="192"/>
        <end position="221"/>
    </location>
</feature>
<evidence type="ECO:0000313" key="10">
    <source>
        <dbReference type="EMBL" id="KAG5673230.1"/>
    </source>
</evidence>
<evidence type="ECO:0000256" key="2">
    <source>
        <dbReference type="ARBA" id="ARBA00022723"/>
    </source>
</evidence>
<dbReference type="Gene3D" id="3.30.160.60">
    <property type="entry name" value="Classic Zinc Finger"/>
    <property type="match status" value="2"/>
</dbReference>
<dbReference type="GO" id="GO:0008270">
    <property type="term" value="F:zinc ion binding"/>
    <property type="evidence" value="ECO:0007669"/>
    <property type="project" value="UniProtKB-KW"/>
</dbReference>
<evidence type="ECO:0000313" key="11">
    <source>
        <dbReference type="Proteomes" id="UP001107558"/>
    </source>
</evidence>
<dbReference type="AlphaFoldDB" id="A0A9J6BVD0"/>
<dbReference type="Proteomes" id="UP001107558">
    <property type="component" value="Chromosome 3"/>
</dbReference>
<dbReference type="EMBL" id="JADBJN010000003">
    <property type="protein sequence ID" value="KAG5673230.1"/>
    <property type="molecule type" value="Genomic_DNA"/>
</dbReference>
<evidence type="ECO:0000256" key="4">
    <source>
        <dbReference type="ARBA" id="ARBA00022833"/>
    </source>
</evidence>
<dbReference type="PANTHER" id="PTHR46179:SF13">
    <property type="entry name" value="C2H2-TYPE DOMAIN-CONTAINING PROTEIN"/>
    <property type="match status" value="1"/>
</dbReference>
<dbReference type="SMART" id="SM00451">
    <property type="entry name" value="ZnF_U1"/>
    <property type="match status" value="2"/>
</dbReference>
<dbReference type="GO" id="GO:0005634">
    <property type="term" value="C:nucleus"/>
    <property type="evidence" value="ECO:0007669"/>
    <property type="project" value="UniProtKB-SubCell"/>
</dbReference>
<reference evidence="10" key="1">
    <citation type="submission" date="2021-03" db="EMBL/GenBank/DDBJ databases">
        <title>Chromosome level genome of the anhydrobiotic midge Polypedilum vanderplanki.</title>
        <authorList>
            <person name="Yoshida Y."/>
            <person name="Kikawada T."/>
            <person name="Gusev O."/>
        </authorList>
    </citation>
    <scope>NUCLEOTIDE SEQUENCE</scope>
    <source>
        <strain evidence="10">NIAS01</strain>
        <tissue evidence="10">Whole body or cell culture</tissue>
    </source>
</reference>
<dbReference type="GO" id="GO:0003676">
    <property type="term" value="F:nucleic acid binding"/>
    <property type="evidence" value="ECO:0007669"/>
    <property type="project" value="InterPro"/>
</dbReference>
<evidence type="ECO:0000259" key="9">
    <source>
        <dbReference type="PROSITE" id="PS50157"/>
    </source>
</evidence>
<evidence type="ECO:0000256" key="3">
    <source>
        <dbReference type="ARBA" id="ARBA00022771"/>
    </source>
</evidence>
<evidence type="ECO:0000256" key="1">
    <source>
        <dbReference type="ARBA" id="ARBA00004123"/>
    </source>
</evidence>
<dbReference type="InterPro" id="IPR003604">
    <property type="entry name" value="Matrin/U1-like-C_Znf_C2H2"/>
</dbReference>
<sequence>MPNTASAGRLEYFVLRFFSEMAGNVHLKNHKAGDDYRPPNDAPSSLYVLVYENARGPNDPDPMPGRDFADNLYFAKKYVRKLPVYPKIGVDIVKEAVKIVDALRYLGYDVKPSKEDLVKTRNQQFKCTDCDSSYDEIYKLKEHIRTVHKIRFVCEYDDCDYASGSASNFRVHMKNVHNVDWHAPKKQKMESYPCGIGDCQEEFETSQKAAIHRKKHRRHMPKQEKETTDYYCGICKRYFKTCSASKDHYKTQMHQANLNKEEPPNDAPSSLYVLVYENARGPNDPDPMPGRDFADNLYFAKKYKQKLPVYPKIDVDIVKEAVRIVDALRYLGYDVKPSKEDLVKTRNQQFKCTDCDSSYDEIHKLKEHIRTVHKIRFVCEYDDCDYASGSASNFRVHMKNVHNVDWHAPKKQKMESYPCGIGDCQEEFETSQKAATHRKKHRRHMPKQEKETTDYYCGICKRYFKTCSASKDHYKIQMHQANLNKEE</sequence>
<keyword evidence="6" id="KW-0804">Transcription</keyword>
<feature type="domain" description="C2H2-type" evidence="9">
    <location>
        <begin position="125"/>
        <end position="148"/>
    </location>
</feature>
<dbReference type="InterPro" id="IPR013087">
    <property type="entry name" value="Znf_C2H2_type"/>
</dbReference>
<evidence type="ECO:0000256" key="6">
    <source>
        <dbReference type="ARBA" id="ARBA00023163"/>
    </source>
</evidence>
<dbReference type="PROSITE" id="PS00028">
    <property type="entry name" value="ZINC_FINGER_C2H2_1"/>
    <property type="match status" value="6"/>
</dbReference>
<keyword evidence="7" id="KW-0539">Nucleus</keyword>
<evidence type="ECO:0000256" key="5">
    <source>
        <dbReference type="ARBA" id="ARBA00023015"/>
    </source>
</evidence>
<proteinExistence type="predicted"/>
<dbReference type="InterPro" id="IPR051061">
    <property type="entry name" value="Zinc_finger_trans_reg"/>
</dbReference>
<dbReference type="PROSITE" id="PS50157">
    <property type="entry name" value="ZINC_FINGER_C2H2_2"/>
    <property type="match status" value="4"/>
</dbReference>
<dbReference type="OrthoDB" id="8117402at2759"/>
<keyword evidence="4" id="KW-0862">Zinc</keyword>
<keyword evidence="5" id="KW-0805">Transcription regulation</keyword>
<dbReference type="SUPFAM" id="SSF57667">
    <property type="entry name" value="beta-beta-alpha zinc fingers"/>
    <property type="match status" value="1"/>
</dbReference>
<evidence type="ECO:0000256" key="8">
    <source>
        <dbReference type="PROSITE-ProRule" id="PRU00042"/>
    </source>
</evidence>
<dbReference type="GO" id="GO:0006357">
    <property type="term" value="P:regulation of transcription by RNA polymerase II"/>
    <property type="evidence" value="ECO:0007669"/>
    <property type="project" value="TreeGrafter"/>
</dbReference>
<accession>A0A9J6BVD0</accession>
<feature type="domain" description="C2H2-type" evidence="9">
    <location>
        <begin position="417"/>
        <end position="446"/>
    </location>
</feature>